<dbReference type="EMBL" id="DMND01000051">
    <property type="protein sequence ID" value="HAN26646.1"/>
    <property type="molecule type" value="Genomic_DNA"/>
</dbReference>
<comment type="caution">
    <text evidence="1">The sequence shown here is derived from an EMBL/GenBank/DDBJ whole genome shotgun (WGS) entry which is preliminary data.</text>
</comment>
<organism evidence="1 2">
    <name type="scientific">Haliea salexigens</name>
    <dbReference type="NCBI Taxonomy" id="287487"/>
    <lineage>
        <taxon>Bacteria</taxon>
        <taxon>Pseudomonadati</taxon>
        <taxon>Pseudomonadota</taxon>
        <taxon>Gammaproteobacteria</taxon>
        <taxon>Cellvibrionales</taxon>
        <taxon>Halieaceae</taxon>
        <taxon>Haliea</taxon>
    </lineage>
</organism>
<protein>
    <submittedName>
        <fullName evidence="1">Uncharacterized protein</fullName>
    </submittedName>
</protein>
<proteinExistence type="predicted"/>
<sequence length="76" mass="7640">DKGAHGQNDLHQASRSRGAGKNIALLRVACRTKRCHSATAAGCVAKVPQVMPEGECALAVASPGEGALEGAMSGNV</sequence>
<accession>A0A3C1KK96</accession>
<reference evidence="1 2" key="1">
    <citation type="journal article" date="2018" name="Nat. Biotechnol.">
        <title>A standardized bacterial taxonomy based on genome phylogeny substantially revises the tree of life.</title>
        <authorList>
            <person name="Parks D.H."/>
            <person name="Chuvochina M."/>
            <person name="Waite D.W."/>
            <person name="Rinke C."/>
            <person name="Skarshewski A."/>
            <person name="Chaumeil P.A."/>
            <person name="Hugenholtz P."/>
        </authorList>
    </citation>
    <scope>NUCLEOTIDE SEQUENCE [LARGE SCALE GENOMIC DNA]</scope>
    <source>
        <strain evidence="1">UBA9158</strain>
    </source>
</reference>
<feature type="non-terminal residue" evidence="1">
    <location>
        <position position="1"/>
    </location>
</feature>
<gene>
    <name evidence="1" type="ORF">DCP75_02775</name>
</gene>
<evidence type="ECO:0000313" key="1">
    <source>
        <dbReference type="EMBL" id="HAN26646.1"/>
    </source>
</evidence>
<dbReference type="Proteomes" id="UP000259273">
    <property type="component" value="Unassembled WGS sequence"/>
</dbReference>
<dbReference type="AlphaFoldDB" id="A0A3C1KK96"/>
<evidence type="ECO:0000313" key="2">
    <source>
        <dbReference type="Proteomes" id="UP000259273"/>
    </source>
</evidence>
<name>A0A3C1KK96_9GAMM</name>